<sequence length="102" mass="10992">MGDDGEEQQQNNGEENSSDKRKVSVEEGKALAEEEGLLFFETSAKTSFNVNEVFMAIGQKIPDNKKDNGNGNGLNGLNNENNGRIDLNAPVELNNNSNGCAC</sequence>
<evidence type="ECO:0000313" key="2">
    <source>
        <dbReference type="Proteomes" id="UP001165101"/>
    </source>
</evidence>
<dbReference type="EMBL" id="BSXV01003412">
    <property type="protein sequence ID" value="GME98287.1"/>
    <property type="molecule type" value="Genomic_DNA"/>
</dbReference>
<evidence type="ECO:0000313" key="1">
    <source>
        <dbReference type="EMBL" id="GME98287.1"/>
    </source>
</evidence>
<accession>A0ACB5TZZ1</accession>
<comment type="caution">
    <text evidence="1">The sequence shown here is derived from an EMBL/GenBank/DDBJ whole genome shotgun (WGS) entry which is preliminary data.</text>
</comment>
<proteinExistence type="predicted"/>
<gene>
    <name evidence="1" type="ORF">Cboi01_000489600</name>
</gene>
<organism evidence="1 2">
    <name type="scientific">Candida boidinii</name>
    <name type="common">Yeast</name>
    <dbReference type="NCBI Taxonomy" id="5477"/>
    <lineage>
        <taxon>Eukaryota</taxon>
        <taxon>Fungi</taxon>
        <taxon>Dikarya</taxon>
        <taxon>Ascomycota</taxon>
        <taxon>Saccharomycotina</taxon>
        <taxon>Pichiomycetes</taxon>
        <taxon>Pichiales</taxon>
        <taxon>Pichiaceae</taxon>
        <taxon>Ogataea</taxon>
        <taxon>Ogataea/Candida clade</taxon>
    </lineage>
</organism>
<name>A0ACB5TZZ1_CANBO</name>
<keyword evidence="2" id="KW-1185">Reference proteome</keyword>
<dbReference type="Proteomes" id="UP001165101">
    <property type="component" value="Unassembled WGS sequence"/>
</dbReference>
<protein>
    <submittedName>
        <fullName evidence="1">Unnamed protein product</fullName>
    </submittedName>
</protein>
<reference evidence="1" key="1">
    <citation type="submission" date="2023-04" db="EMBL/GenBank/DDBJ databases">
        <title>Candida boidinii NBRC 1967.</title>
        <authorList>
            <person name="Ichikawa N."/>
            <person name="Sato H."/>
            <person name="Tonouchi N."/>
        </authorList>
    </citation>
    <scope>NUCLEOTIDE SEQUENCE</scope>
    <source>
        <strain evidence="1">NBRC 1967</strain>
    </source>
</reference>